<name>A0A383F768_9ZZZZ</name>
<accession>A0A383F768</accession>
<proteinExistence type="predicted"/>
<reference evidence="1" key="1">
    <citation type="submission" date="2018-05" db="EMBL/GenBank/DDBJ databases">
        <authorList>
            <person name="Lanie J.A."/>
            <person name="Ng W.-L."/>
            <person name="Kazmierczak K.M."/>
            <person name="Andrzejewski T.M."/>
            <person name="Davidsen T.M."/>
            <person name="Wayne K.J."/>
            <person name="Tettelin H."/>
            <person name="Glass J.I."/>
            <person name="Rusch D."/>
            <person name="Podicherti R."/>
            <person name="Tsui H.-C.T."/>
            <person name="Winkler M.E."/>
        </authorList>
    </citation>
    <scope>NUCLEOTIDE SEQUENCE</scope>
</reference>
<organism evidence="1">
    <name type="scientific">marine metagenome</name>
    <dbReference type="NCBI Taxonomy" id="408172"/>
    <lineage>
        <taxon>unclassified sequences</taxon>
        <taxon>metagenomes</taxon>
        <taxon>ecological metagenomes</taxon>
    </lineage>
</organism>
<protein>
    <submittedName>
        <fullName evidence="1">Uncharacterized protein</fullName>
    </submittedName>
</protein>
<feature type="non-terminal residue" evidence="1">
    <location>
        <position position="91"/>
    </location>
</feature>
<dbReference type="EMBL" id="UINC01231798">
    <property type="protein sequence ID" value="SVE64493.1"/>
    <property type="molecule type" value="Genomic_DNA"/>
</dbReference>
<dbReference type="AlphaFoldDB" id="A0A383F768"/>
<gene>
    <name evidence="1" type="ORF">METZ01_LOCUS517347</name>
</gene>
<sequence>MPGTASKVVTDPLETYPDQALIAKITADLTDKFQYGWLEHYFEVFLSETLEKLLVDHHKELKEIADGLAVEVTVYLTDNKLIYVPPNIQPS</sequence>
<evidence type="ECO:0000313" key="1">
    <source>
        <dbReference type="EMBL" id="SVE64493.1"/>
    </source>
</evidence>